<dbReference type="STRING" id="1236220.SAMN04488112_1159"/>
<gene>
    <name evidence="1" type="ORF">SAMN04488112_1159</name>
</gene>
<dbReference type="Proteomes" id="UP000199387">
    <property type="component" value="Unassembled WGS sequence"/>
</dbReference>
<name>A0A1G6P067_9BACL</name>
<protein>
    <submittedName>
        <fullName evidence="1">Uncharacterized protein</fullName>
    </submittedName>
</protein>
<sequence>MKLQSFEEKKLHLLVSNFRKINPFEEVPSFEQNRTASVGCNRYHSLLIGLAPDPASAQPTLGLTPMSSRKKAGGLYSIIGNNQYDEPWLDESFATFSAALYDGELFELNVPPHETRTITYLRRCPPSLLTAQRGSMPTIYMIYDYGASTLNDLLPLSGGGGFFLECDG</sequence>
<organism evidence="1 2">
    <name type="scientific">Melghirimyces thermohalophilus</name>
    <dbReference type="NCBI Taxonomy" id="1236220"/>
    <lineage>
        <taxon>Bacteria</taxon>
        <taxon>Bacillati</taxon>
        <taxon>Bacillota</taxon>
        <taxon>Bacilli</taxon>
        <taxon>Bacillales</taxon>
        <taxon>Thermoactinomycetaceae</taxon>
        <taxon>Melghirimyces</taxon>
    </lineage>
</organism>
<proteinExistence type="predicted"/>
<dbReference type="AlphaFoldDB" id="A0A1G6P067"/>
<reference evidence="1 2" key="1">
    <citation type="submission" date="2016-10" db="EMBL/GenBank/DDBJ databases">
        <authorList>
            <person name="de Groot N.N."/>
        </authorList>
    </citation>
    <scope>NUCLEOTIDE SEQUENCE [LARGE SCALE GENOMIC DNA]</scope>
    <source>
        <strain evidence="1 2">DSM 45514</strain>
    </source>
</reference>
<evidence type="ECO:0000313" key="2">
    <source>
        <dbReference type="Proteomes" id="UP000199387"/>
    </source>
</evidence>
<evidence type="ECO:0000313" key="1">
    <source>
        <dbReference type="EMBL" id="SDC73680.1"/>
    </source>
</evidence>
<keyword evidence="2" id="KW-1185">Reference proteome</keyword>
<dbReference type="EMBL" id="FMZA01000015">
    <property type="protein sequence ID" value="SDC73680.1"/>
    <property type="molecule type" value="Genomic_DNA"/>
</dbReference>
<accession>A0A1G6P067</accession>